<organism evidence="7 8">
    <name type="scientific">Pseudocercospora musae</name>
    <dbReference type="NCBI Taxonomy" id="113226"/>
    <lineage>
        <taxon>Eukaryota</taxon>
        <taxon>Fungi</taxon>
        <taxon>Dikarya</taxon>
        <taxon>Ascomycota</taxon>
        <taxon>Pezizomycotina</taxon>
        <taxon>Dothideomycetes</taxon>
        <taxon>Dothideomycetidae</taxon>
        <taxon>Mycosphaerellales</taxon>
        <taxon>Mycosphaerellaceae</taxon>
        <taxon>Pseudocercospora</taxon>
    </lineage>
</organism>
<feature type="transmembrane region" description="Helical" evidence="5">
    <location>
        <begin position="158"/>
        <end position="176"/>
    </location>
</feature>
<dbReference type="EMBL" id="LFZO01000068">
    <property type="protein sequence ID" value="KXT15037.1"/>
    <property type="molecule type" value="Genomic_DNA"/>
</dbReference>
<dbReference type="GO" id="GO:0005737">
    <property type="term" value="C:cytoplasm"/>
    <property type="evidence" value="ECO:0007669"/>
    <property type="project" value="TreeGrafter"/>
</dbReference>
<proteinExistence type="predicted"/>
<dbReference type="PANTHER" id="PTHR10783">
    <property type="entry name" value="XENOTROPIC AND POLYTROPIC RETROVIRUS RECEPTOR 1-RELATED"/>
    <property type="match status" value="1"/>
</dbReference>
<evidence type="ECO:0000259" key="6">
    <source>
        <dbReference type="PROSITE" id="PS51380"/>
    </source>
</evidence>
<reference evidence="7 8" key="1">
    <citation type="submission" date="2015-07" db="EMBL/GenBank/DDBJ databases">
        <title>Comparative genomics of the Sigatoka disease complex on banana suggests a link between parallel evolutionary changes in Pseudocercospora fijiensis and Pseudocercospora eumusae and increased virulence on the banana host.</title>
        <authorList>
            <person name="Chang T.-C."/>
            <person name="Salvucci A."/>
            <person name="Crous P.W."/>
            <person name="Stergiopoulos I."/>
        </authorList>
    </citation>
    <scope>NUCLEOTIDE SEQUENCE [LARGE SCALE GENOMIC DNA]</scope>
    <source>
        <strain evidence="7 8">CBS 116634</strain>
    </source>
</reference>
<dbReference type="OrthoDB" id="2159384at2759"/>
<dbReference type="PANTHER" id="PTHR10783:SF46">
    <property type="entry name" value="PROTEIN ERD1 HOMOLOG 2"/>
    <property type="match status" value="1"/>
</dbReference>
<feature type="transmembrane region" description="Helical" evidence="5">
    <location>
        <begin position="113"/>
        <end position="138"/>
    </location>
</feature>
<protein>
    <recommendedName>
        <fullName evidence="6">EXS domain-containing protein</fullName>
    </recommendedName>
</protein>
<dbReference type="GO" id="GO:0016020">
    <property type="term" value="C:membrane"/>
    <property type="evidence" value="ECO:0007669"/>
    <property type="project" value="UniProtKB-SubCell"/>
</dbReference>
<dbReference type="PROSITE" id="PS51380">
    <property type="entry name" value="EXS"/>
    <property type="match status" value="1"/>
</dbReference>
<dbReference type="InterPro" id="IPR004342">
    <property type="entry name" value="EXS_C"/>
</dbReference>
<evidence type="ECO:0000256" key="4">
    <source>
        <dbReference type="ARBA" id="ARBA00023136"/>
    </source>
</evidence>
<evidence type="ECO:0000256" key="1">
    <source>
        <dbReference type="ARBA" id="ARBA00004141"/>
    </source>
</evidence>
<name>A0A139IJU2_9PEZI</name>
<dbReference type="Pfam" id="PF03124">
    <property type="entry name" value="EXS"/>
    <property type="match status" value="1"/>
</dbReference>
<evidence type="ECO:0000313" key="7">
    <source>
        <dbReference type="EMBL" id="KXT15037.1"/>
    </source>
</evidence>
<evidence type="ECO:0000256" key="5">
    <source>
        <dbReference type="SAM" id="Phobius"/>
    </source>
</evidence>
<sequence>MTALLKDMASGSPFFCTTSAVPSHNTVQAQLNASHLFAVAGWGICCRTTTSACGSTHDYVSGRSSHLTFADGLLHENNNTFRIFAQMDAASPVEGPDTFSRVLPLPFRLQFELVLAFWLWAFNLHAFHLLNIDISALIHYPARPTPDEPPLHVSTYRLAMLLTAMWTGAIILFWNFTHAQADLVIAYHWIPNLLFLAVLAVLFAPRLPWTQSLFGSTSSHGVHRLLWGLFRCAPGGIAKAKGEKFGDVLLADALTSYSKPISEVFVTLCMLSKGIHTTSKPDRACGHESIVPLAMAWPFVIRLRQCIKEQQWANAAKYATAFPVIVLSSMMGKDATWKTIWRLAALVNSLYSFWWDVSMDWDLTLLSRHRHRSPFGLRQQRVFRAPLLYYSVVAVDLVLRFAWSWKLSLALVYLDGIEGGVFLLEIVELLRRWVWVYFRVETEWVRSTQPASIAL</sequence>
<comment type="subcellular location">
    <subcellularLocation>
        <location evidence="1">Membrane</location>
        <topology evidence="1">Multi-pass membrane protein</topology>
    </subcellularLocation>
</comment>
<dbReference type="STRING" id="113226.A0A139IJU2"/>
<evidence type="ECO:0000256" key="3">
    <source>
        <dbReference type="ARBA" id="ARBA00022989"/>
    </source>
</evidence>
<feature type="domain" description="EXS" evidence="6">
    <location>
        <begin position="282"/>
        <end position="455"/>
    </location>
</feature>
<keyword evidence="2 5" id="KW-0812">Transmembrane</keyword>
<dbReference type="Proteomes" id="UP000073492">
    <property type="component" value="Unassembled WGS sequence"/>
</dbReference>
<gene>
    <name evidence="7" type="ORF">AC579_4876</name>
</gene>
<feature type="transmembrane region" description="Helical" evidence="5">
    <location>
        <begin position="183"/>
        <end position="204"/>
    </location>
</feature>
<dbReference type="AlphaFoldDB" id="A0A139IJU2"/>
<evidence type="ECO:0000256" key="2">
    <source>
        <dbReference type="ARBA" id="ARBA00022692"/>
    </source>
</evidence>
<comment type="caution">
    <text evidence="7">The sequence shown here is derived from an EMBL/GenBank/DDBJ whole genome shotgun (WGS) entry which is preliminary data.</text>
</comment>
<evidence type="ECO:0000313" key="8">
    <source>
        <dbReference type="Proteomes" id="UP000073492"/>
    </source>
</evidence>
<keyword evidence="3 5" id="KW-1133">Transmembrane helix</keyword>
<accession>A0A139IJU2</accession>
<keyword evidence="4 5" id="KW-0472">Membrane</keyword>
<keyword evidence="8" id="KW-1185">Reference proteome</keyword>